<keyword evidence="3" id="KW-0862">Zinc</keyword>
<dbReference type="Gene3D" id="6.10.140.2220">
    <property type="match status" value="1"/>
</dbReference>
<proteinExistence type="predicted"/>
<dbReference type="AlphaFoldDB" id="A0A550CAY6"/>
<gene>
    <name evidence="5" type="ORF">BD626DRAFT_631184</name>
</gene>
<dbReference type="SUPFAM" id="SSF144232">
    <property type="entry name" value="HIT/MYND zinc finger-like"/>
    <property type="match status" value="1"/>
</dbReference>
<feature type="domain" description="MYND-type" evidence="4">
    <location>
        <begin position="391"/>
        <end position="430"/>
    </location>
</feature>
<evidence type="ECO:0000256" key="3">
    <source>
        <dbReference type="ARBA" id="ARBA00022833"/>
    </source>
</evidence>
<name>A0A550CAY6_9AGAR</name>
<comment type="caution">
    <text evidence="5">The sequence shown here is derived from an EMBL/GenBank/DDBJ whole genome shotgun (WGS) entry which is preliminary data.</text>
</comment>
<keyword evidence="6" id="KW-1185">Reference proteome</keyword>
<dbReference type="OrthoDB" id="3029214at2759"/>
<dbReference type="Proteomes" id="UP000320762">
    <property type="component" value="Unassembled WGS sequence"/>
</dbReference>
<sequence length="563" mass="63633">MAPSDSFEMENLVDRLSQQNISSQARTRYVSRTEALLNDALPALQVDPFTLPQHQWRESSQPVRNATGSILSLYHLLLAVWETSDLAAVAIPFTRRVWFQLVAWTEFIHPANKYIDNPSHSSDAIAAIILGELVAHRSQLSDLLAQTPRVYRLLADSWLHGDKRWFSHKTALFDRNPLELYGRIVKVVMQALTGDRGPPGTAPPMLEGILEATNHRPKRIYKRAMACLMVAAQPSAYSAQIVSSQLTIIFTLASDLLPLASYPRNVIRSLVRWATDLKKGPQGKDLTLAYRVVECMWLSAQDDRPLVWALRDGIMPLMMAANQHLNYELSRGLELMMRRSIFVPVARALASCETNFEIWADPQANTILNDTIKERLLFVPLLDGEQCSNPQCGKTAGDGTRLSRCPCLAMTYYCSVECQKAHRPAHQRICHIDPLLRIHQILDKIRAHPIGLSQVQFMRCNGVQYTRHHGLNILAEIDQFIPPDSSLVCVFQITIDFEQLPSPSHTTFVADPESEELYPFLHDLDEHEVVAVARLSSDVSVVSFTYTLTQLRELVLEDYRQGH</sequence>
<accession>A0A550CAY6</accession>
<dbReference type="InterPro" id="IPR002893">
    <property type="entry name" value="Znf_MYND"/>
</dbReference>
<evidence type="ECO:0000313" key="5">
    <source>
        <dbReference type="EMBL" id="TRM61969.1"/>
    </source>
</evidence>
<protein>
    <recommendedName>
        <fullName evidence="4">MYND-type domain-containing protein</fullName>
    </recommendedName>
</protein>
<dbReference type="EMBL" id="VDMD01000014">
    <property type="protein sequence ID" value="TRM61969.1"/>
    <property type="molecule type" value="Genomic_DNA"/>
</dbReference>
<evidence type="ECO:0000259" key="4">
    <source>
        <dbReference type="Pfam" id="PF01753"/>
    </source>
</evidence>
<keyword evidence="1" id="KW-0479">Metal-binding</keyword>
<dbReference type="Pfam" id="PF01753">
    <property type="entry name" value="zf-MYND"/>
    <property type="match status" value="1"/>
</dbReference>
<dbReference type="GO" id="GO:0008270">
    <property type="term" value="F:zinc ion binding"/>
    <property type="evidence" value="ECO:0007669"/>
    <property type="project" value="UniProtKB-KW"/>
</dbReference>
<keyword evidence="2" id="KW-0863">Zinc-finger</keyword>
<reference evidence="5 6" key="1">
    <citation type="journal article" date="2019" name="New Phytol.">
        <title>Comparative genomics reveals unique wood-decay strategies and fruiting body development in the Schizophyllaceae.</title>
        <authorList>
            <person name="Almasi E."/>
            <person name="Sahu N."/>
            <person name="Krizsan K."/>
            <person name="Balint B."/>
            <person name="Kovacs G.M."/>
            <person name="Kiss B."/>
            <person name="Cseklye J."/>
            <person name="Drula E."/>
            <person name="Henrissat B."/>
            <person name="Nagy I."/>
            <person name="Chovatia M."/>
            <person name="Adam C."/>
            <person name="LaButti K."/>
            <person name="Lipzen A."/>
            <person name="Riley R."/>
            <person name="Grigoriev I.V."/>
            <person name="Nagy L.G."/>
        </authorList>
    </citation>
    <scope>NUCLEOTIDE SEQUENCE [LARGE SCALE GENOMIC DNA]</scope>
    <source>
        <strain evidence="5 6">NL-1724</strain>
    </source>
</reference>
<evidence type="ECO:0000256" key="1">
    <source>
        <dbReference type="ARBA" id="ARBA00022723"/>
    </source>
</evidence>
<evidence type="ECO:0000256" key="2">
    <source>
        <dbReference type="ARBA" id="ARBA00022771"/>
    </source>
</evidence>
<organism evidence="5 6">
    <name type="scientific">Schizophyllum amplum</name>
    <dbReference type="NCBI Taxonomy" id="97359"/>
    <lineage>
        <taxon>Eukaryota</taxon>
        <taxon>Fungi</taxon>
        <taxon>Dikarya</taxon>
        <taxon>Basidiomycota</taxon>
        <taxon>Agaricomycotina</taxon>
        <taxon>Agaricomycetes</taxon>
        <taxon>Agaricomycetidae</taxon>
        <taxon>Agaricales</taxon>
        <taxon>Schizophyllaceae</taxon>
        <taxon>Schizophyllum</taxon>
    </lineage>
</organism>
<evidence type="ECO:0000313" key="6">
    <source>
        <dbReference type="Proteomes" id="UP000320762"/>
    </source>
</evidence>